<reference evidence="2" key="1">
    <citation type="journal article" date="2012" name="BMC Genomics">
        <title>Genome sequence of the necrotrophic fungus Penicillium digitatum, the main postharvest pathogen of citrus.</title>
        <authorList>
            <person name="Marcet-Houben M."/>
            <person name="Ballester A.-R."/>
            <person name="de la Fuente B."/>
            <person name="Harries E."/>
            <person name="Marcos J.F."/>
            <person name="Gonzalez-Candelas L."/>
            <person name="Gabaldon T."/>
        </authorList>
    </citation>
    <scope>NUCLEOTIDE SEQUENCE [LARGE SCALE GENOMIC DNA]</scope>
    <source>
        <strain evidence="2">Pd1 / CECT 20795</strain>
    </source>
</reference>
<comment type="caution">
    <text evidence="1">The sequence shown here is derived from an EMBL/GenBank/DDBJ whole genome shotgun (WGS) entry which is preliminary data.</text>
</comment>
<evidence type="ECO:0000313" key="1">
    <source>
        <dbReference type="EMBL" id="EKV08063.1"/>
    </source>
</evidence>
<protein>
    <submittedName>
        <fullName evidence="1">Uncharacterized protein</fullName>
    </submittedName>
</protein>
<dbReference type="KEGG" id="pdp:PDIP_70260"/>
<organism evidence="1 2">
    <name type="scientific">Penicillium digitatum (strain Pd1 / CECT 20795)</name>
    <name type="common">Green mold</name>
    <dbReference type="NCBI Taxonomy" id="1170230"/>
    <lineage>
        <taxon>Eukaryota</taxon>
        <taxon>Fungi</taxon>
        <taxon>Dikarya</taxon>
        <taxon>Ascomycota</taxon>
        <taxon>Pezizomycotina</taxon>
        <taxon>Eurotiomycetes</taxon>
        <taxon>Eurotiomycetidae</taxon>
        <taxon>Eurotiales</taxon>
        <taxon>Aspergillaceae</taxon>
        <taxon>Penicillium</taxon>
    </lineage>
</organism>
<dbReference type="EMBL" id="AKCU01000448">
    <property type="protein sequence ID" value="EKV08063.1"/>
    <property type="molecule type" value="Genomic_DNA"/>
</dbReference>
<name>K9FZF7_PEND1</name>
<dbReference type="VEuPathDB" id="FungiDB:PDIP_70260"/>
<proteinExistence type="predicted"/>
<dbReference type="HOGENOM" id="CLU_3051053_0_0_1"/>
<evidence type="ECO:0000313" key="2">
    <source>
        <dbReference type="Proteomes" id="UP000009886"/>
    </source>
</evidence>
<dbReference type="AlphaFoldDB" id="K9FZF7"/>
<dbReference type="Proteomes" id="UP000009886">
    <property type="component" value="Unassembled WGS sequence"/>
</dbReference>
<sequence>MRIKIGLAILPEHAKKKKKKTSHDSYIVFSGGLHKFISNRKIEQREREKISLSP</sequence>
<accession>K9FZF7</accession>
<gene>
    <name evidence="1" type="ORF">PDIP_70260</name>
</gene>